<dbReference type="Proteomes" id="UP000032633">
    <property type="component" value="Chromosome"/>
</dbReference>
<organism evidence="1 2">
    <name type="scientific">Paenibacillus beijingensis</name>
    <dbReference type="NCBI Taxonomy" id="1126833"/>
    <lineage>
        <taxon>Bacteria</taxon>
        <taxon>Bacillati</taxon>
        <taxon>Bacillota</taxon>
        <taxon>Bacilli</taxon>
        <taxon>Bacillales</taxon>
        <taxon>Paenibacillaceae</taxon>
        <taxon>Paenibacillus</taxon>
    </lineage>
</organism>
<sequence length="109" mass="12099">MLTLECVSSDNFAVECTILNSNAFFNRISRDKETLDEDDVSADRKDAEKAGAERFLIKDGETYVGVASFRLGVLIENEPGLKFWRRNGFRKVGSSALPDGKGIEVYESA</sequence>
<dbReference type="HOGENOM" id="CLU_2181246_0_0_9"/>
<proteinExistence type="predicted"/>
<name>A0A0D5NKY8_9BACL</name>
<protein>
    <recommendedName>
        <fullName evidence="3">N-acetyltransferase domain-containing protein</fullName>
    </recommendedName>
</protein>
<keyword evidence="2" id="KW-1185">Reference proteome</keyword>
<evidence type="ECO:0000313" key="1">
    <source>
        <dbReference type="EMBL" id="AJY75647.1"/>
    </source>
</evidence>
<evidence type="ECO:0000313" key="2">
    <source>
        <dbReference type="Proteomes" id="UP000032633"/>
    </source>
</evidence>
<dbReference type="AlphaFoldDB" id="A0A0D5NKY8"/>
<dbReference type="EMBL" id="CP011058">
    <property type="protein sequence ID" value="AJY75647.1"/>
    <property type="molecule type" value="Genomic_DNA"/>
</dbReference>
<evidence type="ECO:0008006" key="3">
    <source>
        <dbReference type="Google" id="ProtNLM"/>
    </source>
</evidence>
<dbReference type="STRING" id="1126833.VN24_15120"/>
<accession>A0A0D5NKY8</accession>
<dbReference type="PATRIC" id="fig|1126833.4.peg.3312"/>
<reference evidence="1 2" key="1">
    <citation type="journal article" date="2015" name="J. Biotechnol.">
        <title>Complete genome sequence of Paenibacillus beijingensis 7188(T) (=DSM 24997(T)), a novel rhizobacterium from jujube garden soil.</title>
        <authorList>
            <person name="Kwak Y."/>
            <person name="Shin J.H."/>
        </authorList>
    </citation>
    <scope>NUCLEOTIDE SEQUENCE [LARGE SCALE GENOMIC DNA]</scope>
    <source>
        <strain evidence="1 2">DSM 24997</strain>
    </source>
</reference>
<gene>
    <name evidence="1" type="ORF">VN24_15120</name>
</gene>
<dbReference type="OrthoDB" id="9782266at2"/>
<dbReference type="RefSeq" id="WP_045671075.1">
    <property type="nucleotide sequence ID" value="NZ_CP011058.1"/>
</dbReference>
<dbReference type="KEGG" id="pbj:VN24_15120"/>
<dbReference type="InterPro" id="IPR016181">
    <property type="entry name" value="Acyl_CoA_acyltransferase"/>
</dbReference>
<dbReference type="SUPFAM" id="SSF55729">
    <property type="entry name" value="Acyl-CoA N-acyltransferases (Nat)"/>
    <property type="match status" value="1"/>
</dbReference>
<reference evidence="2" key="2">
    <citation type="submission" date="2015-03" db="EMBL/GenBank/DDBJ databases">
        <title>Genome sequence of Paenibacillus beijingensis strain DSM 24997T.</title>
        <authorList>
            <person name="Kwak Y."/>
            <person name="Shin J.-H."/>
        </authorList>
    </citation>
    <scope>NUCLEOTIDE SEQUENCE [LARGE SCALE GENOMIC DNA]</scope>
    <source>
        <strain evidence="2">DSM 24997</strain>
    </source>
</reference>